<dbReference type="EnsemblMetazoa" id="GAUT045683-RA">
    <property type="protein sequence ID" value="GAUT045683-PA"/>
    <property type="gene ID" value="GAUT045683"/>
</dbReference>
<keyword evidence="2" id="KW-1185">Reference proteome</keyword>
<dbReference type="AlphaFoldDB" id="A0A1A9VS16"/>
<evidence type="ECO:0000313" key="1">
    <source>
        <dbReference type="EnsemblMetazoa" id="GAUT045683-PA"/>
    </source>
</evidence>
<reference evidence="1" key="1">
    <citation type="submission" date="2020-05" db="UniProtKB">
        <authorList>
            <consortium name="EnsemblMetazoa"/>
        </authorList>
    </citation>
    <scope>IDENTIFICATION</scope>
    <source>
        <strain evidence="1">TTRI</strain>
    </source>
</reference>
<organism evidence="1 2">
    <name type="scientific">Glossina austeni</name>
    <name type="common">Savannah tsetse fly</name>
    <dbReference type="NCBI Taxonomy" id="7395"/>
    <lineage>
        <taxon>Eukaryota</taxon>
        <taxon>Metazoa</taxon>
        <taxon>Ecdysozoa</taxon>
        <taxon>Arthropoda</taxon>
        <taxon>Hexapoda</taxon>
        <taxon>Insecta</taxon>
        <taxon>Pterygota</taxon>
        <taxon>Neoptera</taxon>
        <taxon>Endopterygota</taxon>
        <taxon>Diptera</taxon>
        <taxon>Brachycera</taxon>
        <taxon>Muscomorpha</taxon>
        <taxon>Hippoboscoidea</taxon>
        <taxon>Glossinidae</taxon>
        <taxon>Glossina</taxon>
    </lineage>
</organism>
<dbReference type="Proteomes" id="UP000078200">
    <property type="component" value="Unassembled WGS sequence"/>
</dbReference>
<evidence type="ECO:0000313" key="2">
    <source>
        <dbReference type="Proteomes" id="UP000078200"/>
    </source>
</evidence>
<proteinExistence type="predicted"/>
<protein>
    <submittedName>
        <fullName evidence="1">Uncharacterized protein</fullName>
    </submittedName>
</protein>
<sequence>MCQFHYSNICFRVYYASYDEYIYAHIGVISKQGFDISTVIWIGYRIAKAAYKRQQQQQQQQIEIVQ</sequence>
<dbReference type="VEuPathDB" id="VectorBase:GAUT045683"/>
<name>A0A1A9VS16_GLOAU</name>
<accession>A0A1A9VS16</accession>